<accession>A0A2M9ZQK1</accession>
<dbReference type="InterPro" id="IPR029058">
    <property type="entry name" value="AB_hydrolase_fold"/>
</dbReference>
<evidence type="ECO:0000313" key="3">
    <source>
        <dbReference type="EMBL" id="PJZ70516.1"/>
    </source>
</evidence>
<dbReference type="Gene3D" id="3.40.50.1820">
    <property type="entry name" value="alpha/beta hydrolase"/>
    <property type="match status" value="1"/>
</dbReference>
<comment type="caution">
    <text evidence="4">The sequence shown here is derived from an EMBL/GenBank/DDBJ whole genome shotgun (WGS) entry which is preliminary data.</text>
</comment>
<evidence type="ECO:0000313" key="4">
    <source>
        <dbReference type="EMBL" id="PJZ74352.1"/>
    </source>
</evidence>
<keyword evidence="5" id="KW-1185">Reference proteome</keyword>
<keyword evidence="1" id="KW-0378">Hydrolase</keyword>
<gene>
    <name evidence="3" type="ORF">CH360_05875</name>
    <name evidence="4" type="ORF">CH373_05455</name>
</gene>
<dbReference type="Pfam" id="PF12697">
    <property type="entry name" value="Abhydrolase_6"/>
    <property type="match status" value="1"/>
</dbReference>
<evidence type="ECO:0000259" key="2">
    <source>
        <dbReference type="Pfam" id="PF12697"/>
    </source>
</evidence>
<proteinExistence type="predicted"/>
<feature type="domain" description="AB hydrolase-1" evidence="2">
    <location>
        <begin position="78"/>
        <end position="315"/>
    </location>
</feature>
<dbReference type="InterPro" id="IPR050266">
    <property type="entry name" value="AB_hydrolase_sf"/>
</dbReference>
<dbReference type="GO" id="GO:0016020">
    <property type="term" value="C:membrane"/>
    <property type="evidence" value="ECO:0007669"/>
    <property type="project" value="TreeGrafter"/>
</dbReference>
<dbReference type="Proteomes" id="UP000231990">
    <property type="component" value="Unassembled WGS sequence"/>
</dbReference>
<evidence type="ECO:0000313" key="6">
    <source>
        <dbReference type="Proteomes" id="UP000231990"/>
    </source>
</evidence>
<dbReference type="OrthoDB" id="9786110at2"/>
<reference evidence="5 6" key="1">
    <citation type="submission" date="2017-07" db="EMBL/GenBank/DDBJ databases">
        <title>Leptospira spp. isolated from tropical soils.</title>
        <authorList>
            <person name="Thibeaux R."/>
            <person name="Iraola G."/>
            <person name="Ferres I."/>
            <person name="Bierque E."/>
            <person name="Girault D."/>
            <person name="Soupe-Gilbert M.-E."/>
            <person name="Picardeau M."/>
            <person name="Goarant C."/>
        </authorList>
    </citation>
    <scope>NUCLEOTIDE SEQUENCE [LARGE SCALE GENOMIC DNA]</scope>
    <source>
        <strain evidence="4 6">FH1-B-B1</strain>
        <strain evidence="3 5">FH1-B-C1</strain>
    </source>
</reference>
<dbReference type="RefSeq" id="WP_100713084.1">
    <property type="nucleotide sequence ID" value="NZ_NPDY01000003.1"/>
</dbReference>
<evidence type="ECO:0000256" key="1">
    <source>
        <dbReference type="ARBA" id="ARBA00022801"/>
    </source>
</evidence>
<protein>
    <recommendedName>
        <fullName evidence="2">AB hydrolase-1 domain-containing protein</fullName>
    </recommendedName>
</protein>
<dbReference type="SUPFAM" id="SSF53474">
    <property type="entry name" value="alpha/beta-Hydrolases"/>
    <property type="match status" value="1"/>
</dbReference>
<dbReference type="Proteomes" id="UP000231962">
    <property type="component" value="Unassembled WGS sequence"/>
</dbReference>
<dbReference type="InterPro" id="IPR000073">
    <property type="entry name" value="AB_hydrolase_1"/>
</dbReference>
<dbReference type="PANTHER" id="PTHR43798:SF31">
    <property type="entry name" value="AB HYDROLASE SUPERFAMILY PROTEIN YCLE"/>
    <property type="match status" value="1"/>
</dbReference>
<organism evidence="4 6">
    <name type="scientific">Leptospira perolatii</name>
    <dbReference type="NCBI Taxonomy" id="2023191"/>
    <lineage>
        <taxon>Bacteria</taxon>
        <taxon>Pseudomonadati</taxon>
        <taxon>Spirochaetota</taxon>
        <taxon>Spirochaetia</taxon>
        <taxon>Leptospirales</taxon>
        <taxon>Leptospiraceae</taxon>
        <taxon>Leptospira</taxon>
    </lineage>
</organism>
<evidence type="ECO:0000313" key="5">
    <source>
        <dbReference type="Proteomes" id="UP000231962"/>
    </source>
</evidence>
<dbReference type="PANTHER" id="PTHR43798">
    <property type="entry name" value="MONOACYLGLYCEROL LIPASE"/>
    <property type="match status" value="1"/>
</dbReference>
<dbReference type="AlphaFoldDB" id="A0A2M9ZQK1"/>
<name>A0A2M9ZQK1_9LEPT</name>
<dbReference type="EMBL" id="NPDZ01000002">
    <property type="protein sequence ID" value="PJZ74352.1"/>
    <property type="molecule type" value="Genomic_DNA"/>
</dbReference>
<sequence length="333" mass="37539">MKSLNKKILFALALLIGAYTASYYVTLPHYEYQQPGPLPSTFDLFYKSRLSESIAKHARPGNEEKLVRYSPGKTPLAILYIHGYGASRAEGEYSVDRIASALKANTYYLRLPGHGTNNEDHRDTDYPEYLKVSEDSFLMMNQLGEKVVIVGTSMGGLIATYLASKYPDKIAGIVLLSPFYDYAPVAAKLFYLPGGKWIAALVNGKIRKSKPIGPGERLKEHYYEYWYKDQYLSALEHISDLRKLIAKDEVFEKVTCPTLLEYYYKDEKEQDVTASVPAMLEAYSKFGGKNPSPLNRKVAISDGNHVLASMHVETDKKLVESAAIEFLKQIMKK</sequence>
<dbReference type="EMBL" id="NPDY01000003">
    <property type="protein sequence ID" value="PJZ70516.1"/>
    <property type="molecule type" value="Genomic_DNA"/>
</dbReference>
<dbReference type="GO" id="GO:0016787">
    <property type="term" value="F:hydrolase activity"/>
    <property type="evidence" value="ECO:0007669"/>
    <property type="project" value="UniProtKB-KW"/>
</dbReference>